<evidence type="ECO:0000313" key="1">
    <source>
        <dbReference type="EMBL" id="CAH1988397.1"/>
    </source>
</evidence>
<name>A0A9P0L4Q0_ACAOB</name>
<sequence length="66" mass="7529">MGTISCKLIHGANIQKESSKHFFCLVTQEGEENKFIKVTQPVPGYLHPYQIQETMGRSFLMKDCPL</sequence>
<evidence type="ECO:0000313" key="2">
    <source>
        <dbReference type="Proteomes" id="UP001152888"/>
    </source>
</evidence>
<organism evidence="1 2">
    <name type="scientific">Acanthoscelides obtectus</name>
    <name type="common">Bean weevil</name>
    <name type="synonym">Bruchus obtectus</name>
    <dbReference type="NCBI Taxonomy" id="200917"/>
    <lineage>
        <taxon>Eukaryota</taxon>
        <taxon>Metazoa</taxon>
        <taxon>Ecdysozoa</taxon>
        <taxon>Arthropoda</taxon>
        <taxon>Hexapoda</taxon>
        <taxon>Insecta</taxon>
        <taxon>Pterygota</taxon>
        <taxon>Neoptera</taxon>
        <taxon>Endopterygota</taxon>
        <taxon>Coleoptera</taxon>
        <taxon>Polyphaga</taxon>
        <taxon>Cucujiformia</taxon>
        <taxon>Chrysomeloidea</taxon>
        <taxon>Chrysomelidae</taxon>
        <taxon>Bruchinae</taxon>
        <taxon>Bruchini</taxon>
        <taxon>Acanthoscelides</taxon>
    </lineage>
</organism>
<dbReference type="AlphaFoldDB" id="A0A9P0L4Q0"/>
<comment type="caution">
    <text evidence="1">The sequence shown here is derived from an EMBL/GenBank/DDBJ whole genome shotgun (WGS) entry which is preliminary data.</text>
</comment>
<protein>
    <submittedName>
        <fullName evidence="1">Uncharacterized protein</fullName>
    </submittedName>
</protein>
<gene>
    <name evidence="1" type="ORF">ACAOBT_LOCUS18453</name>
</gene>
<proteinExistence type="predicted"/>
<keyword evidence="2" id="KW-1185">Reference proteome</keyword>
<accession>A0A9P0L4Q0</accession>
<reference evidence="1" key="1">
    <citation type="submission" date="2022-03" db="EMBL/GenBank/DDBJ databases">
        <authorList>
            <person name="Sayadi A."/>
        </authorList>
    </citation>
    <scope>NUCLEOTIDE SEQUENCE</scope>
</reference>
<dbReference type="Proteomes" id="UP001152888">
    <property type="component" value="Unassembled WGS sequence"/>
</dbReference>
<dbReference type="EMBL" id="CAKOFQ010007043">
    <property type="protein sequence ID" value="CAH1988397.1"/>
    <property type="molecule type" value="Genomic_DNA"/>
</dbReference>